<protein>
    <submittedName>
        <fullName evidence="7">Diguanylate cyclase</fullName>
    </submittedName>
</protein>
<dbReference type="STRING" id="1795632.TH606_05175"/>
<comment type="subcellular location">
    <subcellularLocation>
        <location evidence="1">Cell membrane</location>
        <topology evidence="1">Multi-pass membrane protein</topology>
    </subcellularLocation>
</comment>
<evidence type="ECO:0000256" key="5">
    <source>
        <dbReference type="ARBA" id="ARBA00023136"/>
    </source>
</evidence>
<keyword evidence="4 6" id="KW-1133">Transmembrane helix</keyword>
<evidence type="ECO:0000313" key="8">
    <source>
        <dbReference type="Proteomes" id="UP000076964"/>
    </source>
</evidence>
<dbReference type="Proteomes" id="UP000076964">
    <property type="component" value="Unassembled WGS sequence"/>
</dbReference>
<dbReference type="AlphaFoldDB" id="A0A177E7I5"/>
<reference evidence="7 8" key="1">
    <citation type="submission" date="2016-02" db="EMBL/GenBank/DDBJ databases">
        <title>Draft genome sequence of Thermodesulfatator sp. S606.</title>
        <authorList>
            <person name="Lai Q."/>
            <person name="Cao J."/>
            <person name="Dupont S."/>
            <person name="Shao Z."/>
            <person name="Jebbar M."/>
            <person name="Alain K."/>
        </authorList>
    </citation>
    <scope>NUCLEOTIDE SEQUENCE [LARGE SCALE GENOMIC DNA]</scope>
    <source>
        <strain evidence="7 8">S606</strain>
    </source>
</reference>
<dbReference type="GO" id="GO:0005886">
    <property type="term" value="C:plasma membrane"/>
    <property type="evidence" value="ECO:0007669"/>
    <property type="project" value="UniProtKB-SubCell"/>
</dbReference>
<accession>A0A177E7I5</accession>
<evidence type="ECO:0000256" key="4">
    <source>
        <dbReference type="ARBA" id="ARBA00022989"/>
    </source>
</evidence>
<evidence type="ECO:0000256" key="2">
    <source>
        <dbReference type="ARBA" id="ARBA00022475"/>
    </source>
</evidence>
<evidence type="ECO:0000313" key="7">
    <source>
        <dbReference type="EMBL" id="OAG27748.1"/>
    </source>
</evidence>
<proteinExistence type="predicted"/>
<evidence type="ECO:0000256" key="1">
    <source>
        <dbReference type="ARBA" id="ARBA00004651"/>
    </source>
</evidence>
<organism evidence="7 8">
    <name type="scientific">Thermodesulfatator autotrophicus</name>
    <dbReference type="NCBI Taxonomy" id="1795632"/>
    <lineage>
        <taxon>Bacteria</taxon>
        <taxon>Pseudomonadati</taxon>
        <taxon>Thermodesulfobacteriota</taxon>
        <taxon>Thermodesulfobacteria</taxon>
        <taxon>Thermodesulfobacteriales</taxon>
        <taxon>Thermodesulfatatoraceae</taxon>
        <taxon>Thermodesulfatator</taxon>
    </lineage>
</organism>
<dbReference type="EMBL" id="LSFI01000020">
    <property type="protein sequence ID" value="OAG27748.1"/>
    <property type="molecule type" value="Genomic_DNA"/>
</dbReference>
<keyword evidence="8" id="KW-1185">Reference proteome</keyword>
<feature type="transmembrane region" description="Helical" evidence="6">
    <location>
        <begin position="23"/>
        <end position="51"/>
    </location>
</feature>
<feature type="transmembrane region" description="Helical" evidence="6">
    <location>
        <begin position="93"/>
        <end position="113"/>
    </location>
</feature>
<dbReference type="InterPro" id="IPR020948">
    <property type="entry name" value="P_starv_induced_PsiE-like"/>
</dbReference>
<sequence>MGNMEKWCKEWHTLTFYQKFEQVVAWILTFTIALIILISLYDLLLQTFLILFKLRLNPLEHKVFQTLFGMFMTVLIALEFKHSILKVTVHKEGIVQVKTVVLIALLALTRKFIILDFKGEPALKIFALAFSVLALGIIYWLLREQAFRYKED</sequence>
<name>A0A177E7I5_9BACT</name>
<keyword evidence="2" id="KW-1003">Cell membrane</keyword>
<evidence type="ECO:0000256" key="6">
    <source>
        <dbReference type="SAM" id="Phobius"/>
    </source>
</evidence>
<keyword evidence="3 6" id="KW-0812">Transmembrane</keyword>
<feature type="transmembrane region" description="Helical" evidence="6">
    <location>
        <begin position="125"/>
        <end position="142"/>
    </location>
</feature>
<evidence type="ECO:0000256" key="3">
    <source>
        <dbReference type="ARBA" id="ARBA00022692"/>
    </source>
</evidence>
<feature type="transmembrane region" description="Helical" evidence="6">
    <location>
        <begin position="63"/>
        <end position="81"/>
    </location>
</feature>
<keyword evidence="5 6" id="KW-0472">Membrane</keyword>
<comment type="caution">
    <text evidence="7">The sequence shown here is derived from an EMBL/GenBank/DDBJ whole genome shotgun (WGS) entry which is preliminary data.</text>
</comment>
<dbReference type="Pfam" id="PF06146">
    <property type="entry name" value="PsiE"/>
    <property type="match status" value="1"/>
</dbReference>
<gene>
    <name evidence="7" type="ORF">TH606_05175</name>
</gene>